<dbReference type="PRINTS" id="PR00171">
    <property type="entry name" value="SUGRTRNSPORT"/>
</dbReference>
<dbReference type="InterPro" id="IPR005829">
    <property type="entry name" value="Sugar_transporter_CS"/>
</dbReference>
<organism evidence="10 11">
    <name type="scientific">Amnibacterium endophyticum</name>
    <dbReference type="NCBI Taxonomy" id="2109337"/>
    <lineage>
        <taxon>Bacteria</taxon>
        <taxon>Bacillati</taxon>
        <taxon>Actinomycetota</taxon>
        <taxon>Actinomycetes</taxon>
        <taxon>Micrococcales</taxon>
        <taxon>Microbacteriaceae</taxon>
        <taxon>Amnibacterium</taxon>
    </lineage>
</organism>
<dbReference type="InterPro" id="IPR020846">
    <property type="entry name" value="MFS_dom"/>
</dbReference>
<accession>A0ABW4LAF2</accession>
<gene>
    <name evidence="10" type="ORF">ACFSBI_00225</name>
</gene>
<name>A0ABW4LAF2_9MICO</name>
<evidence type="ECO:0000313" key="10">
    <source>
        <dbReference type="EMBL" id="MFD1719962.1"/>
    </source>
</evidence>
<reference evidence="11" key="1">
    <citation type="journal article" date="2019" name="Int. J. Syst. Evol. Microbiol.">
        <title>The Global Catalogue of Microorganisms (GCM) 10K type strain sequencing project: providing services to taxonomists for standard genome sequencing and annotation.</title>
        <authorList>
            <consortium name="The Broad Institute Genomics Platform"/>
            <consortium name="The Broad Institute Genome Sequencing Center for Infectious Disease"/>
            <person name="Wu L."/>
            <person name="Ma J."/>
        </authorList>
    </citation>
    <scope>NUCLEOTIDE SEQUENCE [LARGE SCALE GENOMIC DNA]</scope>
    <source>
        <strain evidence="11">CGMCC 1.12471</strain>
    </source>
</reference>
<comment type="similarity">
    <text evidence="2 7">Belongs to the major facilitator superfamily. Sugar transporter (TC 2.A.1.1) family.</text>
</comment>
<feature type="transmembrane region" description="Helical" evidence="8">
    <location>
        <begin position="285"/>
        <end position="309"/>
    </location>
</feature>
<feature type="transmembrane region" description="Helical" evidence="8">
    <location>
        <begin position="246"/>
        <end position="273"/>
    </location>
</feature>
<evidence type="ECO:0000256" key="8">
    <source>
        <dbReference type="SAM" id="Phobius"/>
    </source>
</evidence>
<feature type="transmembrane region" description="Helical" evidence="8">
    <location>
        <begin position="352"/>
        <end position="376"/>
    </location>
</feature>
<feature type="transmembrane region" description="Helical" evidence="8">
    <location>
        <begin position="50"/>
        <end position="71"/>
    </location>
</feature>
<evidence type="ECO:0000256" key="3">
    <source>
        <dbReference type="ARBA" id="ARBA00022448"/>
    </source>
</evidence>
<evidence type="ECO:0000256" key="2">
    <source>
        <dbReference type="ARBA" id="ARBA00010992"/>
    </source>
</evidence>
<feature type="transmembrane region" description="Helical" evidence="8">
    <location>
        <begin position="83"/>
        <end position="102"/>
    </location>
</feature>
<feature type="transmembrane region" description="Helical" evidence="8">
    <location>
        <begin position="108"/>
        <end position="129"/>
    </location>
</feature>
<feature type="domain" description="Major facilitator superfamily (MFS) profile" evidence="9">
    <location>
        <begin position="17"/>
        <end position="441"/>
    </location>
</feature>
<sequence length="456" mass="47031">MTTTSSATPRRVIGRGSYAIGALGGGIRGYELGVVSGALLFAGPALGLSPGVTGLVVSAALIGSLVGALGVGPLADRFGRRTMLTGGAVLYIVGILAAAFAPTAAVLVIARIVLGLAVGIATAMIPVYLSEIAPAVRRGSASGLFQVMITVGVLVASLISLAFTPTGGWRWMFGLGALPALAMLVGSLRLPESPRWLVRRGRVDEARAILAGTRSPGDVEAEIESIRSVNAEEHSGARRTLLRSRLLLRLLVIGSGLGILQQLIGINAITYYAPTVLTGIGFSDAAAITANVGLSTLGLIFTLVMAYFVVDRLGRKKPLMFGALLMALSMAVLGIVFLGARDGAVTGGAGVLAVAGLAVFQIAFALSWGGIVWIVFGEMFPLAVRGAAVGIATFLTELTSVVISLVFPSLLATGASTVFFGFAVMGVIAFLWALLMVPETRNRSLEQIEADLVTRR</sequence>
<keyword evidence="11" id="KW-1185">Reference proteome</keyword>
<evidence type="ECO:0000256" key="6">
    <source>
        <dbReference type="ARBA" id="ARBA00023136"/>
    </source>
</evidence>
<dbReference type="Proteomes" id="UP001597347">
    <property type="component" value="Unassembled WGS sequence"/>
</dbReference>
<feature type="transmembrane region" description="Helical" evidence="8">
    <location>
        <begin position="169"/>
        <end position="190"/>
    </location>
</feature>
<dbReference type="PROSITE" id="PS00216">
    <property type="entry name" value="SUGAR_TRANSPORT_1"/>
    <property type="match status" value="1"/>
</dbReference>
<keyword evidence="3 7" id="KW-0813">Transport</keyword>
<dbReference type="PANTHER" id="PTHR48020">
    <property type="entry name" value="PROTON MYO-INOSITOL COTRANSPORTER"/>
    <property type="match status" value="1"/>
</dbReference>
<keyword evidence="5 8" id="KW-1133">Transmembrane helix</keyword>
<comment type="caution">
    <text evidence="10">The sequence shown here is derived from an EMBL/GenBank/DDBJ whole genome shotgun (WGS) entry which is preliminary data.</text>
</comment>
<feature type="transmembrane region" description="Helical" evidence="8">
    <location>
        <begin position="388"/>
        <end position="411"/>
    </location>
</feature>
<dbReference type="PROSITE" id="PS00217">
    <property type="entry name" value="SUGAR_TRANSPORT_2"/>
    <property type="match status" value="1"/>
</dbReference>
<feature type="transmembrane region" description="Helical" evidence="8">
    <location>
        <begin position="321"/>
        <end position="340"/>
    </location>
</feature>
<evidence type="ECO:0000256" key="5">
    <source>
        <dbReference type="ARBA" id="ARBA00022989"/>
    </source>
</evidence>
<feature type="transmembrane region" description="Helical" evidence="8">
    <location>
        <begin position="141"/>
        <end position="163"/>
    </location>
</feature>
<evidence type="ECO:0000256" key="4">
    <source>
        <dbReference type="ARBA" id="ARBA00022692"/>
    </source>
</evidence>
<dbReference type="InterPro" id="IPR050814">
    <property type="entry name" value="Myo-inositol_Transporter"/>
</dbReference>
<proteinExistence type="inferred from homology"/>
<evidence type="ECO:0000256" key="7">
    <source>
        <dbReference type="RuleBase" id="RU003346"/>
    </source>
</evidence>
<dbReference type="Pfam" id="PF00083">
    <property type="entry name" value="Sugar_tr"/>
    <property type="match status" value="1"/>
</dbReference>
<evidence type="ECO:0000259" key="9">
    <source>
        <dbReference type="PROSITE" id="PS50850"/>
    </source>
</evidence>
<dbReference type="Gene3D" id="1.20.1250.20">
    <property type="entry name" value="MFS general substrate transporter like domains"/>
    <property type="match status" value="1"/>
</dbReference>
<dbReference type="PROSITE" id="PS50850">
    <property type="entry name" value="MFS"/>
    <property type="match status" value="1"/>
</dbReference>
<feature type="transmembrane region" description="Helical" evidence="8">
    <location>
        <begin position="417"/>
        <end position="437"/>
    </location>
</feature>
<evidence type="ECO:0000313" key="11">
    <source>
        <dbReference type="Proteomes" id="UP001597347"/>
    </source>
</evidence>
<dbReference type="InterPro" id="IPR003663">
    <property type="entry name" value="Sugar/inositol_transpt"/>
</dbReference>
<dbReference type="PANTHER" id="PTHR48020:SF12">
    <property type="entry name" value="PROTON MYO-INOSITOL COTRANSPORTER"/>
    <property type="match status" value="1"/>
</dbReference>
<dbReference type="RefSeq" id="WP_377931169.1">
    <property type="nucleotide sequence ID" value="NZ_JBHUEA010000001.1"/>
</dbReference>
<protein>
    <submittedName>
        <fullName evidence="10">Sugar porter family MFS transporter</fullName>
    </submittedName>
</protein>
<keyword evidence="4 8" id="KW-0812">Transmembrane</keyword>
<dbReference type="InterPro" id="IPR036259">
    <property type="entry name" value="MFS_trans_sf"/>
</dbReference>
<dbReference type="NCBIfam" id="TIGR00879">
    <property type="entry name" value="SP"/>
    <property type="match status" value="1"/>
</dbReference>
<dbReference type="SUPFAM" id="SSF103473">
    <property type="entry name" value="MFS general substrate transporter"/>
    <property type="match status" value="1"/>
</dbReference>
<comment type="subcellular location">
    <subcellularLocation>
        <location evidence="1">Cell membrane</location>
        <topology evidence="1">Multi-pass membrane protein</topology>
    </subcellularLocation>
</comment>
<dbReference type="EMBL" id="JBHUEA010000001">
    <property type="protein sequence ID" value="MFD1719962.1"/>
    <property type="molecule type" value="Genomic_DNA"/>
</dbReference>
<keyword evidence="6 8" id="KW-0472">Membrane</keyword>
<evidence type="ECO:0000256" key="1">
    <source>
        <dbReference type="ARBA" id="ARBA00004651"/>
    </source>
</evidence>
<dbReference type="InterPro" id="IPR005828">
    <property type="entry name" value="MFS_sugar_transport-like"/>
</dbReference>